<keyword evidence="1" id="KW-0732">Signal</keyword>
<sequence length="85" mass="9364">MAIFKLSFVITILIIAVTINVSGFSNNQVEATPDVDHVLSEFTKRLLPQLNTCFRSCTSNSDCSDCWVCCACKYAVLGGYMCDLN</sequence>
<feature type="signal peptide" evidence="1">
    <location>
        <begin position="1"/>
        <end position="23"/>
    </location>
</feature>
<organism evidence="2 3">
    <name type="scientific">Nicotiana attenuata</name>
    <name type="common">Coyote tobacco</name>
    <dbReference type="NCBI Taxonomy" id="49451"/>
    <lineage>
        <taxon>Eukaryota</taxon>
        <taxon>Viridiplantae</taxon>
        <taxon>Streptophyta</taxon>
        <taxon>Embryophyta</taxon>
        <taxon>Tracheophyta</taxon>
        <taxon>Spermatophyta</taxon>
        <taxon>Magnoliopsida</taxon>
        <taxon>eudicotyledons</taxon>
        <taxon>Gunneridae</taxon>
        <taxon>Pentapetalae</taxon>
        <taxon>asterids</taxon>
        <taxon>lamiids</taxon>
        <taxon>Solanales</taxon>
        <taxon>Solanaceae</taxon>
        <taxon>Nicotianoideae</taxon>
        <taxon>Nicotianeae</taxon>
        <taxon>Nicotiana</taxon>
    </lineage>
</organism>
<reference evidence="2" key="1">
    <citation type="submission" date="2016-11" db="EMBL/GenBank/DDBJ databases">
        <title>The genome of Nicotiana attenuata.</title>
        <authorList>
            <person name="Xu S."/>
            <person name="Brockmoeller T."/>
            <person name="Gaquerel E."/>
            <person name="Navarro A."/>
            <person name="Kuhl H."/>
            <person name="Gase K."/>
            <person name="Ling Z."/>
            <person name="Zhou W."/>
            <person name="Kreitzer C."/>
            <person name="Stanke M."/>
            <person name="Tang H."/>
            <person name="Lyons E."/>
            <person name="Pandey P."/>
            <person name="Pandey S.P."/>
            <person name="Timmermann B."/>
            <person name="Baldwin I.T."/>
        </authorList>
    </citation>
    <scope>NUCLEOTIDE SEQUENCE [LARGE SCALE GENOMIC DNA]</scope>
    <source>
        <strain evidence="2">UT</strain>
    </source>
</reference>
<evidence type="ECO:0000313" key="3">
    <source>
        <dbReference type="Proteomes" id="UP000187609"/>
    </source>
</evidence>
<gene>
    <name evidence="2" type="ORF">A4A49_24478</name>
</gene>
<name>A0A314L1A2_NICAT</name>
<dbReference type="AlphaFoldDB" id="A0A314L1A2"/>
<dbReference type="Gramene" id="OIT35262">
    <property type="protein sequence ID" value="OIT35262"/>
    <property type="gene ID" value="A4A49_24478"/>
</dbReference>
<keyword evidence="3" id="KW-1185">Reference proteome</keyword>
<evidence type="ECO:0000313" key="2">
    <source>
        <dbReference type="EMBL" id="OIT35262.1"/>
    </source>
</evidence>
<dbReference type="Proteomes" id="UP000187609">
    <property type="component" value="Unassembled WGS sequence"/>
</dbReference>
<dbReference type="EMBL" id="MJEQ01000584">
    <property type="protein sequence ID" value="OIT35262.1"/>
    <property type="molecule type" value="Genomic_DNA"/>
</dbReference>
<comment type="caution">
    <text evidence="2">The sequence shown here is derived from an EMBL/GenBank/DDBJ whole genome shotgun (WGS) entry which is preliminary data.</text>
</comment>
<evidence type="ECO:0000256" key="1">
    <source>
        <dbReference type="SAM" id="SignalP"/>
    </source>
</evidence>
<protein>
    <submittedName>
        <fullName evidence="2">Uncharacterized protein</fullName>
    </submittedName>
</protein>
<accession>A0A314L1A2</accession>
<proteinExistence type="predicted"/>
<feature type="chain" id="PRO_5016443862" evidence="1">
    <location>
        <begin position="24"/>
        <end position="85"/>
    </location>
</feature>
<dbReference type="SMR" id="A0A314L1A2"/>